<gene>
    <name evidence="1" type="primary">tsaD</name>
    <name evidence="3" type="ORF">A2W52_04140</name>
</gene>
<keyword evidence="1" id="KW-0479">Metal-binding</keyword>
<dbReference type="PANTHER" id="PTHR11735:SF6">
    <property type="entry name" value="TRNA N6-ADENOSINE THREONYLCARBAMOYLTRANSFERASE, MITOCHONDRIAL"/>
    <property type="match status" value="1"/>
</dbReference>
<keyword evidence="1" id="KW-0012">Acyltransferase</keyword>
<dbReference type="EC" id="2.3.1.234" evidence="1"/>
<dbReference type="GO" id="GO:0002949">
    <property type="term" value="P:tRNA threonylcarbamoyladenosine modification"/>
    <property type="evidence" value="ECO:0007669"/>
    <property type="project" value="UniProtKB-UniRule"/>
</dbReference>
<feature type="binding site" evidence="1">
    <location>
        <position position="359"/>
    </location>
    <ligand>
        <name>substrate</name>
    </ligand>
</feature>
<dbReference type="GO" id="GO:0061711">
    <property type="term" value="F:tRNA N(6)-L-threonylcarbamoyladenine synthase activity"/>
    <property type="evidence" value="ECO:0007669"/>
    <property type="project" value="UniProtKB-EC"/>
</dbReference>
<dbReference type="Gene3D" id="3.30.420.40">
    <property type="match status" value="2"/>
</dbReference>
<dbReference type="InterPro" id="IPR043129">
    <property type="entry name" value="ATPase_NBD"/>
</dbReference>
<feature type="binding site" evidence="1">
    <location>
        <position position="152"/>
    </location>
    <ligand>
        <name>Fe cation</name>
        <dbReference type="ChEBI" id="CHEBI:24875"/>
    </ligand>
</feature>
<dbReference type="PANTHER" id="PTHR11735">
    <property type="entry name" value="TRNA N6-ADENOSINE THREONYLCARBAMOYLTRANSFERASE"/>
    <property type="match status" value="1"/>
</dbReference>
<dbReference type="EMBL" id="MHRJ01000050">
    <property type="protein sequence ID" value="OHA21180.1"/>
    <property type="molecule type" value="Genomic_DNA"/>
</dbReference>
<dbReference type="GO" id="GO:0005737">
    <property type="term" value="C:cytoplasm"/>
    <property type="evidence" value="ECO:0007669"/>
    <property type="project" value="UniProtKB-SubCell"/>
</dbReference>
<proteinExistence type="inferred from homology"/>
<keyword evidence="1" id="KW-0408">Iron</keyword>
<dbReference type="InterPro" id="IPR000905">
    <property type="entry name" value="Gcp-like_dom"/>
</dbReference>
<dbReference type="AlphaFoldDB" id="A0A1G2MB99"/>
<comment type="function">
    <text evidence="1">Required for the formation of a threonylcarbamoyl group on adenosine at position 37 (t(6)A37) in tRNAs that read codons beginning with adenine. Is involved in the transfer of the threonylcarbamoyl moiety of threonylcarbamoyl-AMP (TC-AMP) to the N6 group of A37, together with TsaE and TsaB. TsaD likely plays a direct catalytic role in this reaction.</text>
</comment>
<feature type="domain" description="Gcp-like" evidence="2">
    <location>
        <begin position="27"/>
        <end position="71"/>
    </location>
</feature>
<sequence length="427" mass="46138">MIILGIETSCDETALALIEAEGNSVGVLSDITHSQAALHAKYGGVFPNLAKREHSKNLIPLLKTALVESNLISNSSNCLISKQTEKGLAKMLNREPELLAEFLKFIPTIAPPSIDLIAVTEGPGLEPALWVGINFARALSTVWNIPVAPVNHMEGHIVSALLRRSDMNNEGGIKNSVKTDKQALSESSIIHNSEFILHSPSFPALALLISGGHTELVLIKKLGQYETIGETKDDAIGEAFDKVARILGLKYPGGPEISKLAGKARQEKQGSTLESEKRSDLVLPRPMLHSGDYNFSFSGLKTAVLYTVTELPKLTEKIKVALAREFEDAVTEVLTSKTTKAIKKFGIETLIIAGGVIANTHIRASFEELRATAFPSLEFLIPEIPHSTDNALMIAVAGFLRLSRKGDSTKASAEPLLAKGDLRLDEK</sequence>
<keyword evidence="1" id="KW-0808">Transferase</keyword>
<keyword evidence="1" id="KW-0963">Cytoplasm</keyword>
<evidence type="ECO:0000313" key="3">
    <source>
        <dbReference type="EMBL" id="OHA21180.1"/>
    </source>
</evidence>
<comment type="similarity">
    <text evidence="1">Belongs to the KAE1 / TsaD family.</text>
</comment>
<feature type="binding site" evidence="1">
    <location>
        <position position="156"/>
    </location>
    <ligand>
        <name>Fe cation</name>
        <dbReference type="ChEBI" id="CHEBI:24875"/>
    </ligand>
</feature>
<comment type="subcellular location">
    <subcellularLocation>
        <location evidence="1">Cytoplasm</location>
    </subcellularLocation>
</comment>
<evidence type="ECO:0000259" key="2">
    <source>
        <dbReference type="Pfam" id="PF00814"/>
    </source>
</evidence>
<dbReference type="HAMAP" id="MF_01445">
    <property type="entry name" value="TsaD"/>
    <property type="match status" value="1"/>
</dbReference>
<reference evidence="3 4" key="1">
    <citation type="journal article" date="2016" name="Nat. Commun.">
        <title>Thousands of microbial genomes shed light on interconnected biogeochemical processes in an aquifer system.</title>
        <authorList>
            <person name="Anantharaman K."/>
            <person name="Brown C.T."/>
            <person name="Hug L.A."/>
            <person name="Sharon I."/>
            <person name="Castelle C.J."/>
            <person name="Probst A.J."/>
            <person name="Thomas B.C."/>
            <person name="Singh A."/>
            <person name="Wilkins M.J."/>
            <person name="Karaoz U."/>
            <person name="Brodie E.L."/>
            <person name="Williams K.H."/>
            <person name="Hubbard S.S."/>
            <person name="Banfield J.F."/>
        </authorList>
    </citation>
    <scope>NUCLEOTIDE SEQUENCE [LARGE SCALE GENOMIC DNA]</scope>
</reference>
<comment type="caution">
    <text evidence="1">Lacks conserved residue(s) required for the propagation of feature annotation.</text>
</comment>
<dbReference type="GO" id="GO:0005506">
    <property type="term" value="F:iron ion binding"/>
    <property type="evidence" value="ECO:0007669"/>
    <property type="project" value="UniProtKB-UniRule"/>
</dbReference>
<feature type="binding site" evidence="1">
    <location>
        <position position="241"/>
    </location>
    <ligand>
        <name>substrate</name>
    </ligand>
</feature>
<feature type="domain" description="Gcp-like" evidence="2">
    <location>
        <begin position="109"/>
        <end position="163"/>
    </location>
</feature>
<evidence type="ECO:0000313" key="4">
    <source>
        <dbReference type="Proteomes" id="UP000176493"/>
    </source>
</evidence>
<feature type="domain" description="Gcp-like" evidence="2">
    <location>
        <begin position="196"/>
        <end position="395"/>
    </location>
</feature>
<keyword evidence="1" id="KW-0819">tRNA processing</keyword>
<comment type="cofactor">
    <cofactor evidence="1">
        <name>Fe(2+)</name>
        <dbReference type="ChEBI" id="CHEBI:29033"/>
    </cofactor>
    <text evidence="1">Binds 1 Fe(2+) ion per subunit.</text>
</comment>
<accession>A0A1G2MB99</accession>
<comment type="caution">
    <text evidence="3">The sequence shown here is derived from an EMBL/GenBank/DDBJ whole genome shotgun (WGS) entry which is preliminary data.</text>
</comment>
<dbReference type="SUPFAM" id="SSF53067">
    <property type="entry name" value="Actin-like ATPase domain"/>
    <property type="match status" value="3"/>
</dbReference>
<organism evidence="3 4">
    <name type="scientific">Candidatus Taylorbacteria bacterium RIFCSPHIGHO2_02_49_25</name>
    <dbReference type="NCBI Taxonomy" id="1802305"/>
    <lineage>
        <taxon>Bacteria</taxon>
        <taxon>Candidatus Tayloriibacteriota</taxon>
    </lineage>
</organism>
<feature type="binding site" evidence="1">
    <location>
        <begin position="208"/>
        <end position="212"/>
    </location>
    <ligand>
        <name>substrate</name>
    </ligand>
</feature>
<protein>
    <recommendedName>
        <fullName evidence="1">tRNA N6-adenosine threonylcarbamoyltransferase</fullName>
        <ecNumber evidence="1">2.3.1.234</ecNumber>
    </recommendedName>
    <alternativeName>
        <fullName evidence="1">N6-L-threonylcarbamoyladenine synthase</fullName>
        <shortName evidence="1">t(6)A synthase</shortName>
    </alternativeName>
    <alternativeName>
        <fullName evidence="1">t(6)A37 threonylcarbamoyladenosine biosynthesis protein TsaD</fullName>
    </alternativeName>
    <alternativeName>
        <fullName evidence="1">tRNA threonylcarbamoyladenosine biosynthesis protein TsaD</fullName>
    </alternativeName>
</protein>
<feature type="binding site" evidence="1">
    <location>
        <position position="389"/>
    </location>
    <ligand>
        <name>Fe cation</name>
        <dbReference type="ChEBI" id="CHEBI:24875"/>
    </ligand>
</feature>
<feature type="binding site" evidence="1">
    <location>
        <position position="254"/>
    </location>
    <ligand>
        <name>substrate</name>
    </ligand>
</feature>
<dbReference type="Proteomes" id="UP000176493">
    <property type="component" value="Unassembled WGS sequence"/>
</dbReference>
<dbReference type="InterPro" id="IPR022450">
    <property type="entry name" value="TsaD"/>
</dbReference>
<comment type="catalytic activity">
    <reaction evidence="1">
        <text>L-threonylcarbamoyladenylate + adenosine(37) in tRNA = N(6)-L-threonylcarbamoyladenosine(37) in tRNA + AMP + H(+)</text>
        <dbReference type="Rhea" id="RHEA:37059"/>
        <dbReference type="Rhea" id="RHEA-COMP:10162"/>
        <dbReference type="Rhea" id="RHEA-COMP:10163"/>
        <dbReference type="ChEBI" id="CHEBI:15378"/>
        <dbReference type="ChEBI" id="CHEBI:73682"/>
        <dbReference type="ChEBI" id="CHEBI:74411"/>
        <dbReference type="ChEBI" id="CHEBI:74418"/>
        <dbReference type="ChEBI" id="CHEBI:456215"/>
        <dbReference type="EC" id="2.3.1.234"/>
    </reaction>
</comment>
<name>A0A1G2MB99_9BACT</name>
<evidence type="ECO:0000256" key="1">
    <source>
        <dbReference type="HAMAP-Rule" id="MF_01445"/>
    </source>
</evidence>
<dbReference type="Pfam" id="PF00814">
    <property type="entry name" value="TsaD"/>
    <property type="match status" value="3"/>
</dbReference>